<dbReference type="Pfam" id="PF00005">
    <property type="entry name" value="ABC_tran"/>
    <property type="match status" value="1"/>
</dbReference>
<dbReference type="SUPFAM" id="SSF52540">
    <property type="entry name" value="P-loop containing nucleoside triphosphate hydrolases"/>
    <property type="match status" value="1"/>
</dbReference>
<evidence type="ECO:0000256" key="2">
    <source>
        <dbReference type="ARBA" id="ARBA00022448"/>
    </source>
</evidence>
<dbReference type="AlphaFoldDB" id="A0A6N2SWB1"/>
<dbReference type="EMBL" id="CACRSQ010000003">
    <property type="protein sequence ID" value="VYS97416.1"/>
    <property type="molecule type" value="Genomic_DNA"/>
</dbReference>
<dbReference type="InterPro" id="IPR027417">
    <property type="entry name" value="P-loop_NTPase"/>
</dbReference>
<dbReference type="RefSeq" id="WP_006566772.1">
    <property type="nucleotide sequence ID" value="NZ_CACRSQ010000003.1"/>
</dbReference>
<comment type="similarity">
    <text evidence="1">Belongs to the ABC transporter superfamily.</text>
</comment>
<dbReference type="GO" id="GO:0016887">
    <property type="term" value="F:ATP hydrolysis activity"/>
    <property type="evidence" value="ECO:0007669"/>
    <property type="project" value="InterPro"/>
</dbReference>
<dbReference type="GO" id="GO:0005524">
    <property type="term" value="F:ATP binding"/>
    <property type="evidence" value="ECO:0007669"/>
    <property type="project" value="UniProtKB-KW"/>
</dbReference>
<protein>
    <submittedName>
        <fullName evidence="5">Putative ABC transporter ATP-binding protein YxlF</fullName>
        <ecNumber evidence="5">3.6.3.-</ecNumber>
    </submittedName>
</protein>
<evidence type="ECO:0000313" key="5">
    <source>
        <dbReference type="EMBL" id="VYS97416.1"/>
    </source>
</evidence>
<sequence length="311" mass="34619">MNYVLETENLTKDFGSFRALDRVSVKLESGKIYGLIGRNGAGKTTLMRLVAGLSFPSEGSISLFGRGGEKALQEERKRIGCMIEYPGIIGNMNAKENLRVRRVLKGIPNEETEDELLKLTGLSKAGKKKAKDFSLGMKQRLGIADALIGTPELLILDEPVNGLDPLGVVEIRRLLIKLCRENHITILISSHNLPELYQTVTDYIIIHEGRVVKTLNQEELEEKCKRHIRVRCADTSKLAAVLEESLHTSNYKVMPDGSVKLYDYLDRQEQVAETLYQNGLTVKGFSVEGDSLENYFVSVIGGGQDNECFKG</sequence>
<dbReference type="InterPro" id="IPR003593">
    <property type="entry name" value="AAA+_ATPase"/>
</dbReference>
<dbReference type="PANTHER" id="PTHR43335:SF8">
    <property type="entry name" value="ABC TRANSPORTER, ATP-BINDING PROTEIN"/>
    <property type="match status" value="1"/>
</dbReference>
<reference evidence="5" key="1">
    <citation type="submission" date="2019-11" db="EMBL/GenBank/DDBJ databases">
        <authorList>
            <person name="Feng L."/>
        </authorList>
    </citation>
    <scope>NUCLEOTIDE SEQUENCE</scope>
    <source>
        <strain evidence="5">AcaccaeLFYP115</strain>
    </source>
</reference>
<name>A0A6N2SWB1_9FIRM</name>
<evidence type="ECO:0000256" key="1">
    <source>
        <dbReference type="ARBA" id="ARBA00005417"/>
    </source>
</evidence>
<proteinExistence type="inferred from homology"/>
<keyword evidence="3" id="KW-0547">Nucleotide-binding</keyword>
<dbReference type="InterPro" id="IPR017871">
    <property type="entry name" value="ABC_transporter-like_CS"/>
</dbReference>
<keyword evidence="4 5" id="KW-0067">ATP-binding</keyword>
<dbReference type="PROSITE" id="PS50893">
    <property type="entry name" value="ABC_TRANSPORTER_2"/>
    <property type="match status" value="1"/>
</dbReference>
<keyword evidence="5" id="KW-0378">Hydrolase</keyword>
<dbReference type="PANTHER" id="PTHR43335">
    <property type="entry name" value="ABC TRANSPORTER, ATP-BINDING PROTEIN"/>
    <property type="match status" value="1"/>
</dbReference>
<dbReference type="Gene3D" id="3.40.50.300">
    <property type="entry name" value="P-loop containing nucleotide triphosphate hydrolases"/>
    <property type="match status" value="1"/>
</dbReference>
<evidence type="ECO:0000256" key="3">
    <source>
        <dbReference type="ARBA" id="ARBA00022741"/>
    </source>
</evidence>
<evidence type="ECO:0000256" key="4">
    <source>
        <dbReference type="ARBA" id="ARBA00022840"/>
    </source>
</evidence>
<dbReference type="InterPro" id="IPR003439">
    <property type="entry name" value="ABC_transporter-like_ATP-bd"/>
</dbReference>
<keyword evidence="2" id="KW-0813">Transport</keyword>
<gene>
    <name evidence="5" type="primary">yxlF_3</name>
    <name evidence="5" type="ORF">ACLFYP115_01145</name>
</gene>
<dbReference type="PROSITE" id="PS00211">
    <property type="entry name" value="ABC_TRANSPORTER_1"/>
    <property type="match status" value="1"/>
</dbReference>
<accession>A0A6N2SWB1</accession>
<dbReference type="SMART" id="SM00382">
    <property type="entry name" value="AAA"/>
    <property type="match status" value="1"/>
</dbReference>
<organism evidence="5">
    <name type="scientific">Anaerostipes caccae</name>
    <dbReference type="NCBI Taxonomy" id="105841"/>
    <lineage>
        <taxon>Bacteria</taxon>
        <taxon>Bacillati</taxon>
        <taxon>Bacillota</taxon>
        <taxon>Clostridia</taxon>
        <taxon>Lachnospirales</taxon>
        <taxon>Lachnospiraceae</taxon>
        <taxon>Anaerostipes</taxon>
    </lineage>
</organism>
<dbReference type="EC" id="3.6.3.-" evidence="5"/>